<feature type="transmembrane region" description="Helical" evidence="10">
    <location>
        <begin position="185"/>
        <end position="210"/>
    </location>
</feature>
<keyword evidence="4 10" id="KW-0133">Cell shape</keyword>
<evidence type="ECO:0000256" key="5">
    <source>
        <dbReference type="ARBA" id="ARBA00022984"/>
    </source>
</evidence>
<dbReference type="HAMAP" id="MF_02078">
    <property type="entry name" value="MurJ_MviN"/>
    <property type="match status" value="1"/>
</dbReference>
<keyword evidence="10 11" id="KW-0961">Cell wall biogenesis/degradation</keyword>
<keyword evidence="5 10" id="KW-0573">Peptidoglycan synthesis</keyword>
<feature type="transmembrane region" description="Helical" evidence="10">
    <location>
        <begin position="312"/>
        <end position="336"/>
    </location>
</feature>
<evidence type="ECO:0000256" key="11">
    <source>
        <dbReference type="PIRNR" id="PIRNR002869"/>
    </source>
</evidence>
<evidence type="ECO:0000256" key="2">
    <source>
        <dbReference type="ARBA" id="ARBA00022475"/>
    </source>
</evidence>
<dbReference type="KEGG" id="vbh:CMV30_13895"/>
<comment type="similarity">
    <text evidence="9 10 11">Belongs to the MurJ/MviN family.</text>
</comment>
<evidence type="ECO:0000256" key="4">
    <source>
        <dbReference type="ARBA" id="ARBA00022960"/>
    </source>
</evidence>
<feature type="transmembrane region" description="Helical" evidence="10">
    <location>
        <begin position="348"/>
        <end position="369"/>
    </location>
</feature>
<proteinExistence type="inferred from homology"/>
<feature type="transmembrane region" description="Helical" evidence="10">
    <location>
        <begin position="381"/>
        <end position="400"/>
    </location>
</feature>
<dbReference type="CDD" id="cd13123">
    <property type="entry name" value="MATE_MurJ_like"/>
    <property type="match status" value="1"/>
</dbReference>
<sequence length="518" mass="56647">MSKNLKNISVVASLTMVSRVLGLIRDILSANILGGGVFNSAFVTAYNLPNLFRRLLGEGALSAAFVPTLHAELRERGKEGAFALLNNVVSWVAVTTSVLVVVTMSVCSQSRHITGQDPKWYLMADLTVILFPYMAFVCVAAALNAALNVMDRFTEPALSPIWLNLAMIASLGGAAWRWSESDLGQVYWLCGGVLVGGLLQMISPTIVLMREGWRPRFDLSISSGVREITRLMAPELFGVAIYQINIFVSRQLSFSIDESSASVFFYANRLMELPIGVFAIAVSTVVYPLISRHAVEGKFAEMADDFRKGLRLILLINIPAAVGLALLAEPIIRLLFEHGRFTAENTRAMVPLLQLFMVAMPFFSVVSMSTRGFYALRETKTPVRIAAVSFVVNIILSLTLKDRLGTSGLVLASTVAIVLQTVLLQRALTLRLPGMNFAPLWKTVGKIVLAALGLFIVVGGCWWLLRREMPGSPVADLIAVCGLIPVGAGIYMVLVMMLRIEGREEIADLVLRKIRKKA</sequence>
<dbReference type="RefSeq" id="WP_096057767.1">
    <property type="nucleotide sequence ID" value="NZ_CP023344.1"/>
</dbReference>
<feature type="transmembrane region" description="Helical" evidence="10">
    <location>
        <begin position="477"/>
        <end position="498"/>
    </location>
</feature>
<dbReference type="PIRSF" id="PIRSF002869">
    <property type="entry name" value="MviN"/>
    <property type="match status" value="1"/>
</dbReference>
<dbReference type="UniPathway" id="UPA00219"/>
<evidence type="ECO:0000313" key="13">
    <source>
        <dbReference type="Proteomes" id="UP000217265"/>
    </source>
</evidence>
<dbReference type="GO" id="GO:0071555">
    <property type="term" value="P:cell wall organization"/>
    <property type="evidence" value="ECO:0007669"/>
    <property type="project" value="UniProtKB-UniRule"/>
</dbReference>
<dbReference type="GO" id="GO:0009252">
    <property type="term" value="P:peptidoglycan biosynthetic process"/>
    <property type="evidence" value="ECO:0007669"/>
    <property type="project" value="UniProtKB-UniRule"/>
</dbReference>
<dbReference type="PANTHER" id="PTHR47019">
    <property type="entry name" value="LIPID II FLIPPASE MURJ"/>
    <property type="match status" value="1"/>
</dbReference>
<feature type="transmembrane region" description="Helical" evidence="10">
    <location>
        <begin position="161"/>
        <end position="179"/>
    </location>
</feature>
<evidence type="ECO:0000256" key="7">
    <source>
        <dbReference type="ARBA" id="ARBA00023136"/>
    </source>
</evidence>
<dbReference type="Pfam" id="PF03023">
    <property type="entry name" value="MurJ"/>
    <property type="match status" value="1"/>
</dbReference>
<feature type="transmembrane region" description="Helical" evidence="10">
    <location>
        <begin position="406"/>
        <end position="424"/>
    </location>
</feature>
<dbReference type="InterPro" id="IPR004268">
    <property type="entry name" value="MurJ"/>
</dbReference>
<dbReference type="OrthoDB" id="9804143at2"/>
<reference evidence="12 13" key="1">
    <citation type="submission" date="2017-09" db="EMBL/GenBank/DDBJ databases">
        <title>Complete genome sequence of Verrucomicrobial strain HZ-65, isolated from freshwater.</title>
        <authorList>
            <person name="Choi A."/>
        </authorList>
    </citation>
    <scope>NUCLEOTIDE SEQUENCE [LARGE SCALE GENOMIC DNA]</scope>
    <source>
        <strain evidence="12 13">HZ-65</strain>
    </source>
</reference>
<gene>
    <name evidence="12" type="primary">mviN</name>
    <name evidence="10" type="synonym">murJ</name>
    <name evidence="12" type="ORF">CMV30_13895</name>
</gene>
<evidence type="ECO:0000256" key="6">
    <source>
        <dbReference type="ARBA" id="ARBA00022989"/>
    </source>
</evidence>
<evidence type="ECO:0000256" key="3">
    <source>
        <dbReference type="ARBA" id="ARBA00022692"/>
    </source>
</evidence>
<keyword evidence="3 10" id="KW-0812">Transmembrane</keyword>
<evidence type="ECO:0000256" key="9">
    <source>
        <dbReference type="ARBA" id="ARBA00061532"/>
    </source>
</evidence>
<keyword evidence="10 11" id="KW-0813">Transport</keyword>
<evidence type="ECO:0000256" key="1">
    <source>
        <dbReference type="ARBA" id="ARBA00004651"/>
    </source>
</evidence>
<dbReference type="GO" id="GO:0005886">
    <property type="term" value="C:plasma membrane"/>
    <property type="evidence" value="ECO:0007669"/>
    <property type="project" value="UniProtKB-SubCell"/>
</dbReference>
<dbReference type="GO" id="GO:0015648">
    <property type="term" value="F:lipid-linked peptidoglycan transporter activity"/>
    <property type="evidence" value="ECO:0007669"/>
    <property type="project" value="UniProtKB-UniRule"/>
</dbReference>
<name>A0A290QFX2_9BACT</name>
<protein>
    <recommendedName>
        <fullName evidence="10">Probable lipid II flippase MurJ</fullName>
    </recommendedName>
</protein>
<keyword evidence="13" id="KW-1185">Reference proteome</keyword>
<feature type="transmembrane region" description="Helical" evidence="10">
    <location>
        <begin position="84"/>
        <end position="106"/>
    </location>
</feature>
<feature type="transmembrane region" description="Helical" evidence="10">
    <location>
        <begin position="32"/>
        <end position="48"/>
    </location>
</feature>
<comment type="subcellular location">
    <subcellularLocation>
        <location evidence="1 10">Cell membrane</location>
        <topology evidence="1 10">Multi-pass membrane protein</topology>
    </subcellularLocation>
</comment>
<comment type="pathway">
    <text evidence="10">Cell wall biogenesis; peptidoglycan biosynthesis.</text>
</comment>
<evidence type="ECO:0000256" key="10">
    <source>
        <dbReference type="HAMAP-Rule" id="MF_02078"/>
    </source>
</evidence>
<feature type="transmembrane region" description="Helical" evidence="10">
    <location>
        <begin position="444"/>
        <end position="465"/>
    </location>
</feature>
<accession>A0A290QFX2</accession>
<dbReference type="GO" id="GO:0034204">
    <property type="term" value="P:lipid translocation"/>
    <property type="evidence" value="ECO:0007669"/>
    <property type="project" value="TreeGrafter"/>
</dbReference>
<dbReference type="GO" id="GO:0008360">
    <property type="term" value="P:regulation of cell shape"/>
    <property type="evidence" value="ECO:0007669"/>
    <property type="project" value="UniProtKB-UniRule"/>
</dbReference>
<evidence type="ECO:0000256" key="8">
    <source>
        <dbReference type="ARBA" id="ARBA00060041"/>
    </source>
</evidence>
<organism evidence="12 13">
    <name type="scientific">Nibricoccus aquaticus</name>
    <dbReference type="NCBI Taxonomy" id="2576891"/>
    <lineage>
        <taxon>Bacteria</taxon>
        <taxon>Pseudomonadati</taxon>
        <taxon>Verrucomicrobiota</taxon>
        <taxon>Opitutia</taxon>
        <taxon>Opitutales</taxon>
        <taxon>Opitutaceae</taxon>
        <taxon>Nibricoccus</taxon>
    </lineage>
</organism>
<dbReference type="Proteomes" id="UP000217265">
    <property type="component" value="Chromosome"/>
</dbReference>
<dbReference type="NCBIfam" id="TIGR01695">
    <property type="entry name" value="murJ_mviN"/>
    <property type="match status" value="1"/>
</dbReference>
<evidence type="ECO:0000313" key="12">
    <source>
        <dbReference type="EMBL" id="ATC66140.1"/>
    </source>
</evidence>
<comment type="function">
    <text evidence="8 10 11">Involved in peptidoglycan biosynthesis. Transports lipid-linked peptidoglycan precursors from the inner to the outer leaflet of the cytoplasmic membrane.</text>
</comment>
<feature type="transmembrane region" description="Helical" evidence="10">
    <location>
        <begin position="273"/>
        <end position="291"/>
    </location>
</feature>
<keyword evidence="6 10" id="KW-1133">Transmembrane helix</keyword>
<dbReference type="AlphaFoldDB" id="A0A290QFX2"/>
<feature type="transmembrane region" description="Helical" evidence="10">
    <location>
        <begin position="126"/>
        <end position="149"/>
    </location>
</feature>
<keyword evidence="7 10" id="KW-0472">Membrane</keyword>
<dbReference type="InterPro" id="IPR051050">
    <property type="entry name" value="Lipid_II_flippase_MurJ/MviN"/>
</dbReference>
<dbReference type="PRINTS" id="PR01806">
    <property type="entry name" value="VIRFACTRMVIN"/>
</dbReference>
<dbReference type="EMBL" id="CP023344">
    <property type="protein sequence ID" value="ATC66140.1"/>
    <property type="molecule type" value="Genomic_DNA"/>
</dbReference>
<keyword evidence="2 10" id="KW-1003">Cell membrane</keyword>
<dbReference type="PANTHER" id="PTHR47019:SF1">
    <property type="entry name" value="LIPID II FLIPPASE MURJ"/>
    <property type="match status" value="1"/>
</dbReference>